<organism evidence="1 2">
    <name type="scientific">Phascolomyces articulosus</name>
    <dbReference type="NCBI Taxonomy" id="60185"/>
    <lineage>
        <taxon>Eukaryota</taxon>
        <taxon>Fungi</taxon>
        <taxon>Fungi incertae sedis</taxon>
        <taxon>Mucoromycota</taxon>
        <taxon>Mucoromycotina</taxon>
        <taxon>Mucoromycetes</taxon>
        <taxon>Mucorales</taxon>
        <taxon>Lichtheimiaceae</taxon>
        <taxon>Phascolomyces</taxon>
    </lineage>
</organism>
<dbReference type="AlphaFoldDB" id="A0AAD5KM16"/>
<protein>
    <submittedName>
        <fullName evidence="1">Uncharacterized protein</fullName>
    </submittedName>
</protein>
<gene>
    <name evidence="1" type="ORF">BDA99DRAFT_249733</name>
</gene>
<reference evidence="1" key="1">
    <citation type="journal article" date="2022" name="IScience">
        <title>Evolution of zygomycete secretomes and the origins of terrestrial fungal ecologies.</title>
        <authorList>
            <person name="Chang Y."/>
            <person name="Wang Y."/>
            <person name="Mondo S."/>
            <person name="Ahrendt S."/>
            <person name="Andreopoulos W."/>
            <person name="Barry K."/>
            <person name="Beard J."/>
            <person name="Benny G.L."/>
            <person name="Blankenship S."/>
            <person name="Bonito G."/>
            <person name="Cuomo C."/>
            <person name="Desiro A."/>
            <person name="Gervers K.A."/>
            <person name="Hundley H."/>
            <person name="Kuo A."/>
            <person name="LaButti K."/>
            <person name="Lang B.F."/>
            <person name="Lipzen A."/>
            <person name="O'Donnell K."/>
            <person name="Pangilinan J."/>
            <person name="Reynolds N."/>
            <person name="Sandor L."/>
            <person name="Smith M.E."/>
            <person name="Tsang A."/>
            <person name="Grigoriev I.V."/>
            <person name="Stajich J.E."/>
            <person name="Spatafora J.W."/>
        </authorList>
    </citation>
    <scope>NUCLEOTIDE SEQUENCE</scope>
    <source>
        <strain evidence="1">RSA 2281</strain>
    </source>
</reference>
<keyword evidence="2" id="KW-1185">Reference proteome</keyword>
<sequence>MRTSLDLVQAMWNQREFIHTTVTKMKSKSKTLLKSDFPRAIKDYHDFLLLLKLQKPEDQDAILPTSWEVEMIWRLHMLHPPKYYRMMESQLGRVPNHNTIIHTSEIEQSHMRTRNAWEQVPPRLTRRVDVDQIKALAHRKGSKKNSRNSRYYNQLRSKFINGNMKNKISIALPEEQKDGFLKKKLLSKHHHGGDRKKQQPFLPIMTGETNSLNLDSIATVVEQVRKDILVNIAHTGHGYIGSIFDGERVYQEEMTTVSKRICKSYCCYHI</sequence>
<comment type="caution">
    <text evidence="1">The sequence shown here is derived from an EMBL/GenBank/DDBJ whole genome shotgun (WGS) entry which is preliminary data.</text>
</comment>
<evidence type="ECO:0000313" key="2">
    <source>
        <dbReference type="Proteomes" id="UP001209540"/>
    </source>
</evidence>
<dbReference type="InterPro" id="IPR009836">
    <property type="entry name" value="GRDP-like"/>
</dbReference>
<accession>A0AAD5KM16</accession>
<proteinExistence type="predicted"/>
<reference evidence="1" key="2">
    <citation type="submission" date="2023-02" db="EMBL/GenBank/DDBJ databases">
        <authorList>
            <consortium name="DOE Joint Genome Institute"/>
            <person name="Mondo S.J."/>
            <person name="Chang Y."/>
            <person name="Wang Y."/>
            <person name="Ahrendt S."/>
            <person name="Andreopoulos W."/>
            <person name="Barry K."/>
            <person name="Beard J."/>
            <person name="Benny G.L."/>
            <person name="Blankenship S."/>
            <person name="Bonito G."/>
            <person name="Cuomo C."/>
            <person name="Desiro A."/>
            <person name="Gervers K.A."/>
            <person name="Hundley H."/>
            <person name="Kuo A."/>
            <person name="LaButti K."/>
            <person name="Lang B.F."/>
            <person name="Lipzen A."/>
            <person name="O'Donnell K."/>
            <person name="Pangilinan J."/>
            <person name="Reynolds N."/>
            <person name="Sandor L."/>
            <person name="Smith M.W."/>
            <person name="Tsang A."/>
            <person name="Grigoriev I.V."/>
            <person name="Stajich J.E."/>
            <person name="Spatafora J.W."/>
        </authorList>
    </citation>
    <scope>NUCLEOTIDE SEQUENCE</scope>
    <source>
        <strain evidence="1">RSA 2281</strain>
    </source>
</reference>
<dbReference type="Pfam" id="PF07173">
    <property type="entry name" value="GRDP-like"/>
    <property type="match status" value="1"/>
</dbReference>
<name>A0AAD5KM16_9FUNG</name>
<evidence type="ECO:0000313" key="1">
    <source>
        <dbReference type="EMBL" id="KAI9274828.1"/>
    </source>
</evidence>
<dbReference type="EMBL" id="JAIXMP010000004">
    <property type="protein sequence ID" value="KAI9274828.1"/>
    <property type="molecule type" value="Genomic_DNA"/>
</dbReference>
<dbReference type="Proteomes" id="UP001209540">
    <property type="component" value="Unassembled WGS sequence"/>
</dbReference>